<evidence type="ECO:0000256" key="8">
    <source>
        <dbReference type="PROSITE-ProRule" id="PRU00124"/>
    </source>
</evidence>
<dbReference type="InterPro" id="IPR002172">
    <property type="entry name" value="LDrepeatLR_classA_rpt"/>
</dbReference>
<comment type="caution">
    <text evidence="8">Lacks conserved residue(s) required for the propagation of feature annotation.</text>
</comment>
<keyword evidence="5 10" id="KW-1133">Transmembrane helix</keyword>
<dbReference type="Gene3D" id="4.10.400.10">
    <property type="entry name" value="Low-density Lipoprotein Receptor"/>
    <property type="match status" value="2"/>
</dbReference>
<reference evidence="11" key="1">
    <citation type="submission" date="2015-11" db="EMBL/GenBank/DDBJ databases">
        <title>De novo transcriptome assembly of four potential Pierce s Disease insect vectors from Arizona vineyards.</title>
        <authorList>
            <person name="Tassone E.E."/>
        </authorList>
    </citation>
    <scope>NUCLEOTIDE SEQUENCE</scope>
</reference>
<dbReference type="SMART" id="SM00192">
    <property type="entry name" value="LDLa"/>
    <property type="match status" value="2"/>
</dbReference>
<dbReference type="CDD" id="cd00112">
    <property type="entry name" value="LDLa"/>
    <property type="match status" value="2"/>
</dbReference>
<gene>
    <name evidence="11" type="ORF">g.50733</name>
</gene>
<accession>A0A1B6MFC6</accession>
<feature type="compositionally biased region" description="Basic and acidic residues" evidence="9">
    <location>
        <begin position="838"/>
        <end position="857"/>
    </location>
</feature>
<dbReference type="GO" id="GO:0005886">
    <property type="term" value="C:plasma membrane"/>
    <property type="evidence" value="ECO:0007669"/>
    <property type="project" value="TreeGrafter"/>
</dbReference>
<evidence type="ECO:0000313" key="11">
    <source>
        <dbReference type="EMBL" id="JAT34657.1"/>
    </source>
</evidence>
<keyword evidence="3 10" id="KW-0812">Transmembrane</keyword>
<organism evidence="11">
    <name type="scientific">Graphocephala atropunctata</name>
    <dbReference type="NCBI Taxonomy" id="36148"/>
    <lineage>
        <taxon>Eukaryota</taxon>
        <taxon>Metazoa</taxon>
        <taxon>Ecdysozoa</taxon>
        <taxon>Arthropoda</taxon>
        <taxon>Hexapoda</taxon>
        <taxon>Insecta</taxon>
        <taxon>Pterygota</taxon>
        <taxon>Neoptera</taxon>
        <taxon>Paraneoptera</taxon>
        <taxon>Hemiptera</taxon>
        <taxon>Auchenorrhyncha</taxon>
        <taxon>Membracoidea</taxon>
        <taxon>Cicadellidae</taxon>
        <taxon>Cicadellinae</taxon>
        <taxon>Cicadellini</taxon>
        <taxon>Graphocephala</taxon>
    </lineage>
</organism>
<evidence type="ECO:0000256" key="7">
    <source>
        <dbReference type="ARBA" id="ARBA00023157"/>
    </source>
</evidence>
<keyword evidence="7 8" id="KW-1015">Disulfide bond</keyword>
<sequence>MMMMHPETFSSDKTNLEFYQPQYENFTNPGERTGCLQRLCCFKSRSKFCPKCGTYHKTSGKYCLGVTLAAVMSLVFFVILTVSVTYHINDLKSGSEMMQNFISLFKNGVESENPLKKNTSQLLSIVKTTNNTNIDSDLVLNDDFQNYKNKSIIYDDDEILERTKRSVNSSETKPGYTDTLSNEELDCSAILSENSANKFLSKPNSLTFSNRVQKNKMYEHCQRKLRKLEYGSSIAATNNGVLLRDESKSELTLEPDLKQIPPSSQPPISTEKINIENFDELEEDKYTNKRSPYYGNIPTDGVSPYDSIYLGSTGQGEMNHFWPRARNIQSDSGLVKEKLSYPPTGPDGSNFAESVKTSQQLTVANNRIWKPVCFQARNTGSHSPPGFVCLPVSAFQGFNGHYPFPDGKVCTGGQCGGNEVDIKTDLPTIITPNNENPNFLPSSNEPTKTASIHVPTAISSPNPYFFPTLNGAPIMSQFSQVPYHSRQIPPFSSGWPHRNGFSSYHGAPPPVHSYPPYFGHPQVQSVSPALFPPPQTHLNYQNPVFCMYVPTQSHQFPVVPGVTEARNMKTEDDTRFLSPLLANDSNSTTGGQFKSDENICEADEFACAQPRACISLSSWCDGKVDCLDASDETLCSCKHKIDVQRLCDGFFDCPSGEDELGCFGCDARSFSCSDLSRGRQSTCVPLSKRCDNVVDCRNGKDEDECALLADSIASHKNYFVSYAKGLLHRNWQGRWYPACTGTMVTEWAQEACLADVGMLPSEPSVEMVPTDYPGPFIIPNGPDKYALSQMCQEEKVVTHVTCSSVKCGTRLVRSIDNPAMIAQRVRLHNLSVLANQRSSDRSSDDKHIKEDGEKERSNVAQAAENIDNEYCETCDQPEGHEDNIQLARKSEEFQTKYELLENDYLDQDLSGGMRWTRDKLKVVGGGESVAG</sequence>
<comment type="subcellular location">
    <subcellularLocation>
        <location evidence="2">Endomembrane system</location>
    </subcellularLocation>
    <subcellularLocation>
        <location evidence="1">Membrane</location>
        <topology evidence="1">Single-pass membrane protein</topology>
    </subcellularLocation>
</comment>
<dbReference type="GO" id="GO:0016192">
    <property type="term" value="P:vesicle-mediated transport"/>
    <property type="evidence" value="ECO:0007669"/>
    <property type="project" value="UniProtKB-ARBA"/>
</dbReference>
<dbReference type="InterPro" id="IPR023415">
    <property type="entry name" value="LDLR_class-A_CS"/>
</dbReference>
<feature type="transmembrane region" description="Helical" evidence="10">
    <location>
        <begin position="62"/>
        <end position="88"/>
    </location>
</feature>
<dbReference type="GO" id="GO:0012505">
    <property type="term" value="C:endomembrane system"/>
    <property type="evidence" value="ECO:0007669"/>
    <property type="project" value="UniProtKB-SubCell"/>
</dbReference>
<dbReference type="PRINTS" id="PR00261">
    <property type="entry name" value="LDLRECEPTOR"/>
</dbReference>
<feature type="region of interest" description="Disordered" evidence="9">
    <location>
        <begin position="834"/>
        <end position="859"/>
    </location>
</feature>
<evidence type="ECO:0000256" key="4">
    <source>
        <dbReference type="ARBA" id="ARBA00022737"/>
    </source>
</evidence>
<feature type="disulfide bond" evidence="8">
    <location>
        <begin position="690"/>
        <end position="705"/>
    </location>
</feature>
<keyword evidence="6 10" id="KW-0472">Membrane</keyword>
<dbReference type="PROSITE" id="PS50068">
    <property type="entry name" value="LDLRA_2"/>
    <property type="match status" value="2"/>
</dbReference>
<evidence type="ECO:0000256" key="1">
    <source>
        <dbReference type="ARBA" id="ARBA00004167"/>
    </source>
</evidence>
<evidence type="ECO:0000256" key="3">
    <source>
        <dbReference type="ARBA" id="ARBA00022692"/>
    </source>
</evidence>
<feature type="disulfide bond" evidence="8">
    <location>
        <begin position="620"/>
        <end position="635"/>
    </location>
</feature>
<dbReference type="PANTHER" id="PTHR24270">
    <property type="entry name" value="LOW-DENSITY LIPOPROTEIN RECEPTOR-RELATED"/>
    <property type="match status" value="1"/>
</dbReference>
<dbReference type="SUPFAM" id="SSF57424">
    <property type="entry name" value="LDL receptor-like module"/>
    <property type="match status" value="2"/>
</dbReference>
<protein>
    <submittedName>
        <fullName evidence="11">Uncharacterized protein</fullName>
    </submittedName>
</protein>
<evidence type="ECO:0000256" key="6">
    <source>
        <dbReference type="ARBA" id="ARBA00023136"/>
    </source>
</evidence>
<proteinExistence type="predicted"/>
<name>A0A1B6MFC6_9HEMI</name>
<dbReference type="EMBL" id="GEBQ01005320">
    <property type="protein sequence ID" value="JAT34657.1"/>
    <property type="molecule type" value="Transcribed_RNA"/>
</dbReference>
<dbReference type="InterPro" id="IPR050685">
    <property type="entry name" value="LDLR"/>
</dbReference>
<dbReference type="InterPro" id="IPR036055">
    <property type="entry name" value="LDL_receptor-like_sf"/>
</dbReference>
<feature type="non-terminal residue" evidence="11">
    <location>
        <position position="931"/>
    </location>
</feature>
<dbReference type="Pfam" id="PF00057">
    <property type="entry name" value="Ldl_recept_a"/>
    <property type="match status" value="1"/>
</dbReference>
<dbReference type="PROSITE" id="PS01209">
    <property type="entry name" value="LDLRA_1"/>
    <property type="match status" value="1"/>
</dbReference>
<keyword evidence="4" id="KW-0677">Repeat</keyword>
<evidence type="ECO:0000256" key="10">
    <source>
        <dbReference type="SAM" id="Phobius"/>
    </source>
</evidence>
<evidence type="ECO:0000256" key="2">
    <source>
        <dbReference type="ARBA" id="ARBA00004308"/>
    </source>
</evidence>
<evidence type="ECO:0000256" key="9">
    <source>
        <dbReference type="SAM" id="MobiDB-lite"/>
    </source>
</evidence>
<dbReference type="AlphaFoldDB" id="A0A1B6MFC6"/>
<evidence type="ECO:0000256" key="5">
    <source>
        <dbReference type="ARBA" id="ARBA00022989"/>
    </source>
</evidence>